<sequence length="1421" mass="166243">MQPNQLYRIHIDDYFRGHFLQYQLMADSSDNDSYEDGKKLLDNEIISYQEPLILKKRIDYQQTEQAPGQFIAQCLYQYENNGFDDTILFLYLDEKLQLVGYDISGYLKEKVGDQMAFSISLFDPNQISSLKMCSNLKQIDKFTMVLFCLSVNPGKTIMLLLSFQDINKYIFKKVKYYKIPVDYDDFQRGRIIQFNYNGLQGNKYLTCFILLTNKSSSYMRIFELDHNIDKIYDYGKLDQFFIPAEDQGVIYIAQLFTNLQIQDIIYVNDLTDDDDGYIMMTDAKYGFFILDFSCYTEPLQCSANARSVIEYQNLGKLDLPGNKLSKDDLSVFVAIVQPPIIREIIIKDTFSPYFGQLFSIQTDLDVYIGLNILDVGDRYILVAIMRLNDFQPALRVFDRQDTQSSVGFLQYQLSDSFFNDIFVQANETLFSQQVIFFYDCGMFNDNFKYYDNGTVIEDSFLIEQIDYLFSGPFEDMLISSYPEGSEPIEWVQLVRLGDMYEPIKDFKFSKNVSIKYTSKIQAGVMMSEQIGTDVDFYTFTIDNNGDEFKFTLLAELRLNLSPQVTIFDMRVSLDAKLWILCSNNTLLQYIHADPTDDTVLKYQLKRINIINLKDELKNLESDAIQFDFLQDYLVVFTARNLIAVLTLRDGINKIDSQYTLMLSYENPQDARENYEFIRCKKGRIQYDVHKQFLLILYRNISDDSVVFNFYNLQTYRHNTLYLRETIIRKFDFENDFIQIQHIDLSLSLLRLIILTSNYSFQANLEIIYSFKISSTNAIVLDERCKNHPDGGFELNYTLYPSTNKNQNLSTTVFIKNNGLLITSQNGKVLNYTIYMLESPIVYEKYKLDGQLNINEIFQGFNMWYYVSYIKDDMDQIDHSKNVSNQLIVENLITVDDSSPMDFLSNSNQALELFNIGEFIVLIDSIGFIFVTKQIQADIYERQVSKDILGCTPMGFIYYENNILIYQCQPDPYDHESLKYGASLIYTDLPDDQDKGAYYSFFDGALYVKYSFNQCQIYIDIKAVAIFKISEYSYYIALVFDIPNQILESNIQFNNVTFNNTNFTTYAYNFNDALYSQKFGLDQMKITCVQTIQGNDIMLIGVKNYGILIYDIFRKVLLKSINLRPLIGIQDYQVLAIIQENVDNYYFVMDVFGVMSLKIYDYEQFKNESATNLGFNLVGYYNYVEGEIFTGNLIAQDNRGFAFVTQIISNLNSIYKTQIIQIMRYFSFDNADKSKFLGTRVVKDGLQCNKLRNFPIKYSQTHFTYQLPHDNYVFYGLLCQTDLYFYLFSWTYSMFYVHNEDLFDGIESTHKFRLTSYNDYDKEYAVLSLRVIKNYLNIPSVFYYLFAILILIVLFGLIQILLQNKGLLAVDRKTLRMVKFSESQDEYTRFGDSVSKRSWFFPSSYFKNKKGNKVNNRKASTL</sequence>
<dbReference type="Proteomes" id="UP000039865">
    <property type="component" value="Unassembled WGS sequence"/>
</dbReference>
<keyword evidence="3" id="KW-1185">Reference proteome</keyword>
<dbReference type="EMBL" id="CCKQ01013596">
    <property type="protein sequence ID" value="CDW85282.1"/>
    <property type="molecule type" value="Genomic_DNA"/>
</dbReference>
<reference evidence="2 3" key="1">
    <citation type="submission" date="2014-06" db="EMBL/GenBank/DDBJ databases">
        <authorList>
            <person name="Swart Estienne"/>
        </authorList>
    </citation>
    <scope>NUCLEOTIDE SEQUENCE [LARGE SCALE GENOMIC DNA]</scope>
    <source>
        <strain evidence="2 3">130c</strain>
    </source>
</reference>
<accession>A0A078AVI0</accession>
<name>A0A078AVI0_STYLE</name>
<dbReference type="InParanoid" id="A0A078AVI0"/>
<keyword evidence="1" id="KW-1133">Transmembrane helix</keyword>
<evidence type="ECO:0000256" key="1">
    <source>
        <dbReference type="SAM" id="Phobius"/>
    </source>
</evidence>
<gene>
    <name evidence="2" type="primary">Contig6515.g6979</name>
    <name evidence="2" type="ORF">STYLEM_14356</name>
</gene>
<protein>
    <recommendedName>
        <fullName evidence="4">Transmembrane protein</fullName>
    </recommendedName>
</protein>
<evidence type="ECO:0000313" key="2">
    <source>
        <dbReference type="EMBL" id="CDW85282.1"/>
    </source>
</evidence>
<keyword evidence="1" id="KW-0812">Transmembrane</keyword>
<keyword evidence="1" id="KW-0472">Membrane</keyword>
<organism evidence="2 3">
    <name type="scientific">Stylonychia lemnae</name>
    <name type="common">Ciliate</name>
    <dbReference type="NCBI Taxonomy" id="5949"/>
    <lineage>
        <taxon>Eukaryota</taxon>
        <taxon>Sar</taxon>
        <taxon>Alveolata</taxon>
        <taxon>Ciliophora</taxon>
        <taxon>Intramacronucleata</taxon>
        <taxon>Spirotrichea</taxon>
        <taxon>Stichotrichia</taxon>
        <taxon>Sporadotrichida</taxon>
        <taxon>Oxytrichidae</taxon>
        <taxon>Stylonychinae</taxon>
        <taxon>Stylonychia</taxon>
    </lineage>
</organism>
<feature type="transmembrane region" description="Helical" evidence="1">
    <location>
        <begin position="1340"/>
        <end position="1361"/>
    </location>
</feature>
<proteinExistence type="predicted"/>
<evidence type="ECO:0008006" key="4">
    <source>
        <dbReference type="Google" id="ProtNLM"/>
    </source>
</evidence>
<evidence type="ECO:0000313" key="3">
    <source>
        <dbReference type="Proteomes" id="UP000039865"/>
    </source>
</evidence>